<comment type="caution">
    <text evidence="1">The sequence shown here is derived from an EMBL/GenBank/DDBJ whole genome shotgun (WGS) entry which is preliminary data.</text>
</comment>
<protein>
    <submittedName>
        <fullName evidence="1">Uncharacterized protein</fullName>
    </submittedName>
</protein>
<accession>A0ACC2J2C2</accession>
<reference evidence="1" key="1">
    <citation type="submission" date="2022-11" db="EMBL/GenBank/DDBJ databases">
        <title>Genome Sequence of Nemania bipapillata.</title>
        <authorList>
            <person name="Buettner E."/>
        </authorList>
    </citation>
    <scope>NUCLEOTIDE SEQUENCE</scope>
    <source>
        <strain evidence="1">CP14</strain>
    </source>
</reference>
<dbReference type="Proteomes" id="UP001153334">
    <property type="component" value="Unassembled WGS sequence"/>
</dbReference>
<evidence type="ECO:0000313" key="1">
    <source>
        <dbReference type="EMBL" id="KAJ8121479.1"/>
    </source>
</evidence>
<name>A0ACC2J2C2_9PEZI</name>
<keyword evidence="2" id="KW-1185">Reference proteome</keyword>
<proteinExistence type="predicted"/>
<sequence length="118" mass="13212">MLRPGGAISWFNIKEGGTTGFEPGLVEPGVQYVYDLEVDEKAVLRPAEDGIEWLRLLSVDEVMSALRRREFKPSCACVMIDFFVRHGIITAENEGDFADIVSRLHRSLALPTTFPKSK</sequence>
<evidence type="ECO:0000313" key="2">
    <source>
        <dbReference type="Proteomes" id="UP001153334"/>
    </source>
</evidence>
<dbReference type="EMBL" id="JAPESX010000406">
    <property type="protein sequence ID" value="KAJ8121479.1"/>
    <property type="molecule type" value="Genomic_DNA"/>
</dbReference>
<organism evidence="1 2">
    <name type="scientific">Nemania bipapillata</name>
    <dbReference type="NCBI Taxonomy" id="110536"/>
    <lineage>
        <taxon>Eukaryota</taxon>
        <taxon>Fungi</taxon>
        <taxon>Dikarya</taxon>
        <taxon>Ascomycota</taxon>
        <taxon>Pezizomycotina</taxon>
        <taxon>Sordariomycetes</taxon>
        <taxon>Xylariomycetidae</taxon>
        <taxon>Xylariales</taxon>
        <taxon>Xylariaceae</taxon>
        <taxon>Nemania</taxon>
    </lineage>
</organism>
<gene>
    <name evidence="1" type="ORF">ONZ43_g2078</name>
</gene>